<evidence type="ECO:0000313" key="2">
    <source>
        <dbReference type="Proteomes" id="UP001283361"/>
    </source>
</evidence>
<evidence type="ECO:0000313" key="1">
    <source>
        <dbReference type="EMBL" id="KAK3736179.1"/>
    </source>
</evidence>
<gene>
    <name evidence="1" type="ORF">RRG08_009894</name>
</gene>
<protein>
    <submittedName>
        <fullName evidence="1">Uncharacterized protein</fullName>
    </submittedName>
</protein>
<keyword evidence="2" id="KW-1185">Reference proteome</keyword>
<dbReference type="Proteomes" id="UP001283361">
    <property type="component" value="Unassembled WGS sequence"/>
</dbReference>
<dbReference type="AlphaFoldDB" id="A0AAE1CTY6"/>
<organism evidence="1 2">
    <name type="scientific">Elysia crispata</name>
    <name type="common">lettuce slug</name>
    <dbReference type="NCBI Taxonomy" id="231223"/>
    <lineage>
        <taxon>Eukaryota</taxon>
        <taxon>Metazoa</taxon>
        <taxon>Spiralia</taxon>
        <taxon>Lophotrochozoa</taxon>
        <taxon>Mollusca</taxon>
        <taxon>Gastropoda</taxon>
        <taxon>Heterobranchia</taxon>
        <taxon>Euthyneura</taxon>
        <taxon>Panpulmonata</taxon>
        <taxon>Sacoglossa</taxon>
        <taxon>Placobranchoidea</taxon>
        <taxon>Plakobranchidae</taxon>
        <taxon>Elysia</taxon>
    </lineage>
</organism>
<accession>A0AAE1CTY6</accession>
<sequence length="182" mass="20422">MIFTSCGRNSGNTRGCNSSLQCPPVDNRRHVGQTLSERGRNDHLTLPNVVLTAPDGCQLCSTAQTKTTRVGVHDTNKLYKLLCALETTLASRELVVDEFDESTAIDNDIRHLPDVTSRYMREYMLGGDLLTFLGNFKTTYMTLLQVETRYNLSELNSTSCTTQQRVRNISLAVCEQDNFSEM</sequence>
<dbReference type="EMBL" id="JAWDGP010006735">
    <property type="protein sequence ID" value="KAK3736179.1"/>
    <property type="molecule type" value="Genomic_DNA"/>
</dbReference>
<proteinExistence type="predicted"/>
<comment type="caution">
    <text evidence="1">The sequence shown here is derived from an EMBL/GenBank/DDBJ whole genome shotgun (WGS) entry which is preliminary data.</text>
</comment>
<reference evidence="1" key="1">
    <citation type="journal article" date="2023" name="G3 (Bethesda)">
        <title>A reference genome for the long-term kleptoplast-retaining sea slug Elysia crispata morphotype clarki.</title>
        <authorList>
            <person name="Eastman K.E."/>
            <person name="Pendleton A.L."/>
            <person name="Shaikh M.A."/>
            <person name="Suttiyut T."/>
            <person name="Ogas R."/>
            <person name="Tomko P."/>
            <person name="Gavelis G."/>
            <person name="Widhalm J.R."/>
            <person name="Wisecaver J.H."/>
        </authorList>
    </citation>
    <scope>NUCLEOTIDE SEQUENCE</scope>
    <source>
        <strain evidence="1">ECLA1</strain>
    </source>
</reference>
<name>A0AAE1CTY6_9GAST</name>